<dbReference type="EMBL" id="MLJW01000131">
    <property type="protein sequence ID" value="OIQ97571.1"/>
    <property type="molecule type" value="Genomic_DNA"/>
</dbReference>
<dbReference type="InterPro" id="IPR029063">
    <property type="entry name" value="SAM-dependent_MTases_sf"/>
</dbReference>
<evidence type="ECO:0000313" key="2">
    <source>
        <dbReference type="EMBL" id="OIQ97571.1"/>
    </source>
</evidence>
<dbReference type="PANTHER" id="PTHR36973:SF4">
    <property type="entry name" value="NODULATION PROTEIN"/>
    <property type="match status" value="1"/>
</dbReference>
<dbReference type="SUPFAM" id="SSF53335">
    <property type="entry name" value="S-adenosyl-L-methionine-dependent methyltransferases"/>
    <property type="match status" value="1"/>
</dbReference>
<evidence type="ECO:0000259" key="1">
    <source>
        <dbReference type="Pfam" id="PF05050"/>
    </source>
</evidence>
<comment type="caution">
    <text evidence="2">The sequence shown here is derived from an EMBL/GenBank/DDBJ whole genome shotgun (WGS) entry which is preliminary data.</text>
</comment>
<feature type="domain" description="Methyltransferase FkbM" evidence="1">
    <location>
        <begin position="44"/>
        <end position="213"/>
    </location>
</feature>
<name>A0A1J5S6Z9_9ZZZZ</name>
<dbReference type="GO" id="GO:0008171">
    <property type="term" value="F:O-methyltransferase activity"/>
    <property type="evidence" value="ECO:0007669"/>
    <property type="project" value="TreeGrafter"/>
</dbReference>
<proteinExistence type="predicted"/>
<dbReference type="PANTHER" id="PTHR36973">
    <property type="entry name" value="SLL1456 PROTEIN-RELATED"/>
    <property type="match status" value="1"/>
</dbReference>
<reference evidence="2" key="1">
    <citation type="submission" date="2016-10" db="EMBL/GenBank/DDBJ databases">
        <title>Sequence of Gallionella enrichment culture.</title>
        <authorList>
            <person name="Poehlein A."/>
            <person name="Muehling M."/>
            <person name="Daniel R."/>
        </authorList>
    </citation>
    <scope>NUCLEOTIDE SEQUENCE</scope>
</reference>
<dbReference type="InterPro" id="IPR053188">
    <property type="entry name" value="FkbM_Methyltransferase"/>
</dbReference>
<dbReference type="Pfam" id="PF05050">
    <property type="entry name" value="Methyltransf_21"/>
    <property type="match status" value="1"/>
</dbReference>
<gene>
    <name evidence="2" type="ORF">GALL_204550</name>
</gene>
<sequence length="240" mass="26447">MLKSFLKRVIRSLGFDLRRFDPEHSDSAQFKQMLSTHGVNLILDVGANTGQYGQSLRDLGFNGHIVSFEPLTEARKSLLRACESDPMWDVAPQAAIGSEDGEVDIHIAGNSVSSSILDMLDAHSSAAPDSVYVGSERVPLRQLDTLAIEYFTTQSVAFLKIDTQGYEDKVLSGAAKVLDNVVGLQLELSLLPLYKDQLLFQAMVERLGAMGFDLWSLTSPIIDSRNGRFLQIDATFFKST</sequence>
<accession>A0A1J5S6Z9</accession>
<dbReference type="NCBIfam" id="TIGR01444">
    <property type="entry name" value="fkbM_fam"/>
    <property type="match status" value="1"/>
</dbReference>
<dbReference type="Gene3D" id="3.40.50.150">
    <property type="entry name" value="Vaccinia Virus protein VP39"/>
    <property type="match status" value="1"/>
</dbReference>
<organism evidence="2">
    <name type="scientific">mine drainage metagenome</name>
    <dbReference type="NCBI Taxonomy" id="410659"/>
    <lineage>
        <taxon>unclassified sequences</taxon>
        <taxon>metagenomes</taxon>
        <taxon>ecological metagenomes</taxon>
    </lineage>
</organism>
<dbReference type="AlphaFoldDB" id="A0A1J5S6Z9"/>
<protein>
    <recommendedName>
        <fullName evidence="1">Methyltransferase FkbM domain-containing protein</fullName>
    </recommendedName>
</protein>
<dbReference type="InterPro" id="IPR006342">
    <property type="entry name" value="FkbM_mtfrase"/>
</dbReference>